<proteinExistence type="predicted"/>
<evidence type="ECO:0000313" key="1">
    <source>
        <dbReference type="EMBL" id="MPN54382.1"/>
    </source>
</evidence>
<name>A0A645IU59_9ZZZZ</name>
<gene>
    <name evidence="1" type="ORF">SDC9_202052</name>
</gene>
<accession>A0A645IU59</accession>
<protein>
    <submittedName>
        <fullName evidence="1">Uncharacterized protein</fullName>
    </submittedName>
</protein>
<dbReference type="AlphaFoldDB" id="A0A645IU59"/>
<reference evidence="1" key="1">
    <citation type="submission" date="2019-08" db="EMBL/GenBank/DDBJ databases">
        <authorList>
            <person name="Kucharzyk K."/>
            <person name="Murdoch R.W."/>
            <person name="Higgins S."/>
            <person name="Loffler F."/>
        </authorList>
    </citation>
    <scope>NUCLEOTIDE SEQUENCE</scope>
</reference>
<sequence>MTGIESITHRTHKILLRDAFVYAVAKRLGSRFGREGKRSLSEAVRLFEKLL</sequence>
<comment type="caution">
    <text evidence="1">The sequence shown here is derived from an EMBL/GenBank/DDBJ whole genome shotgun (WGS) entry which is preliminary data.</text>
</comment>
<dbReference type="EMBL" id="VSSQ01122559">
    <property type="protein sequence ID" value="MPN54382.1"/>
    <property type="molecule type" value="Genomic_DNA"/>
</dbReference>
<organism evidence="1">
    <name type="scientific">bioreactor metagenome</name>
    <dbReference type="NCBI Taxonomy" id="1076179"/>
    <lineage>
        <taxon>unclassified sequences</taxon>
        <taxon>metagenomes</taxon>
        <taxon>ecological metagenomes</taxon>
    </lineage>
</organism>